<dbReference type="PANTHER" id="PTHR22957">
    <property type="entry name" value="TBC1 DOMAIN FAMILY MEMBER GTPASE-ACTIVATING PROTEIN"/>
    <property type="match status" value="1"/>
</dbReference>
<evidence type="ECO:0000313" key="4">
    <source>
        <dbReference type="Proteomes" id="UP001162131"/>
    </source>
</evidence>
<gene>
    <name evidence="3" type="ORF">BSTOLATCC_MIC15607</name>
</gene>
<dbReference type="PROSITE" id="PS50086">
    <property type="entry name" value="TBC_RABGAP"/>
    <property type="match status" value="1"/>
</dbReference>
<organism evidence="3 4">
    <name type="scientific">Blepharisma stoltei</name>
    <dbReference type="NCBI Taxonomy" id="1481888"/>
    <lineage>
        <taxon>Eukaryota</taxon>
        <taxon>Sar</taxon>
        <taxon>Alveolata</taxon>
        <taxon>Ciliophora</taxon>
        <taxon>Postciliodesmatophora</taxon>
        <taxon>Heterotrichea</taxon>
        <taxon>Heterotrichida</taxon>
        <taxon>Blepharismidae</taxon>
        <taxon>Blepharisma</taxon>
    </lineage>
</organism>
<sequence>MESWYSSASIEEVRRMALSGHLRHRFIAWQVMLGIFYGSVDNWVLITHKHRLDYNRKKAELIPKKILGQDIILDNPLSNNAQSPWYTHFKNQEIRRIIRIDVDRTFQKYQFFQQERNKAYLENTLFVWSMTHTLGYNQGFNELMAVILYAGLSDEETPDNLISHENIEADCYTIFSKLMDTGIANMFIQKLSRPKLRDNALDEIATVDRSSENDLSEMIRRCHYVFHRVLQATDPELYHHILKYKYEPQLFLVRWLRCMLSREFSLNQTLIVWDTIFACHDLKSRDFELLNYICAAMLSSDRECLLSKRDSDLLQELMNPVPIEDIKGILQIAMRYLREKPDNKVSYTPHQGSNIFTSSLKMLYDLVTTRIGPPIAPVVKITEIPKNEKEITLESMLKITKQVKAMIKKQKTEKEIDENEIRKAIRLLKIMLDYNED</sequence>
<keyword evidence="4" id="KW-1185">Reference proteome</keyword>
<accession>A0AAU9IRR9</accession>
<dbReference type="SUPFAM" id="SSF47923">
    <property type="entry name" value="Ypt/Rab-GAP domain of gyp1p"/>
    <property type="match status" value="2"/>
</dbReference>
<dbReference type="SMART" id="SM00164">
    <property type="entry name" value="TBC"/>
    <property type="match status" value="1"/>
</dbReference>
<protein>
    <recommendedName>
        <fullName evidence="2">Rab-GAP TBC domain-containing protein</fullName>
    </recommendedName>
</protein>
<proteinExistence type="predicted"/>
<dbReference type="Pfam" id="PF00566">
    <property type="entry name" value="RabGAP-TBC"/>
    <property type="match status" value="1"/>
</dbReference>
<dbReference type="PANTHER" id="PTHR22957:SF337">
    <property type="entry name" value="TBC1 DOMAIN FAMILY MEMBER 5"/>
    <property type="match status" value="1"/>
</dbReference>
<feature type="domain" description="Rab-GAP TBC" evidence="2">
    <location>
        <begin position="19"/>
        <end position="280"/>
    </location>
</feature>
<name>A0AAU9IRR9_9CILI</name>
<evidence type="ECO:0000313" key="3">
    <source>
        <dbReference type="EMBL" id="CAG9316168.1"/>
    </source>
</evidence>
<evidence type="ECO:0000259" key="2">
    <source>
        <dbReference type="PROSITE" id="PS50086"/>
    </source>
</evidence>
<dbReference type="Gene3D" id="1.10.8.270">
    <property type="entry name" value="putative rabgap domain of human tbc1 domain family member 14 like domains"/>
    <property type="match status" value="1"/>
</dbReference>
<dbReference type="GO" id="GO:0005096">
    <property type="term" value="F:GTPase activator activity"/>
    <property type="evidence" value="ECO:0007669"/>
    <property type="project" value="UniProtKB-KW"/>
</dbReference>
<keyword evidence="1" id="KW-0343">GTPase activation</keyword>
<evidence type="ECO:0000256" key="1">
    <source>
        <dbReference type="ARBA" id="ARBA00022468"/>
    </source>
</evidence>
<comment type="caution">
    <text evidence="3">The sequence shown here is derived from an EMBL/GenBank/DDBJ whole genome shotgun (WGS) entry which is preliminary data.</text>
</comment>
<dbReference type="AlphaFoldDB" id="A0AAU9IRR9"/>
<dbReference type="Gene3D" id="1.10.472.80">
    <property type="entry name" value="Ypt/Rab-GAP domain of gyp1p, domain 3"/>
    <property type="match status" value="1"/>
</dbReference>
<dbReference type="InterPro" id="IPR035969">
    <property type="entry name" value="Rab-GAP_TBC_sf"/>
</dbReference>
<dbReference type="InterPro" id="IPR000195">
    <property type="entry name" value="Rab-GAP-TBC_dom"/>
</dbReference>
<dbReference type="Proteomes" id="UP001162131">
    <property type="component" value="Unassembled WGS sequence"/>
</dbReference>
<dbReference type="EMBL" id="CAJZBQ010000015">
    <property type="protein sequence ID" value="CAG9316168.1"/>
    <property type="molecule type" value="Genomic_DNA"/>
</dbReference>
<reference evidence="3" key="1">
    <citation type="submission" date="2021-09" db="EMBL/GenBank/DDBJ databases">
        <authorList>
            <consortium name="AG Swart"/>
            <person name="Singh M."/>
            <person name="Singh A."/>
            <person name="Seah K."/>
            <person name="Emmerich C."/>
        </authorList>
    </citation>
    <scope>NUCLEOTIDE SEQUENCE</scope>
    <source>
        <strain evidence="3">ATCC30299</strain>
    </source>
</reference>